<keyword evidence="4" id="KW-0067">ATP-binding</keyword>
<dbReference type="GO" id="GO:0005524">
    <property type="term" value="F:ATP binding"/>
    <property type="evidence" value="ECO:0007669"/>
    <property type="project" value="UniProtKB-KW"/>
</dbReference>
<keyword evidence="1" id="KW-0808">Transferase</keyword>
<feature type="domain" description="ATG1-like MIT" evidence="7">
    <location>
        <begin position="181"/>
        <end position="289"/>
    </location>
</feature>
<dbReference type="GO" id="GO:0004674">
    <property type="term" value="F:protein serine/threonine kinase activity"/>
    <property type="evidence" value="ECO:0007669"/>
    <property type="project" value="InterPro"/>
</dbReference>
<evidence type="ECO:0000256" key="1">
    <source>
        <dbReference type="ARBA" id="ARBA00022679"/>
    </source>
</evidence>
<protein>
    <submittedName>
        <fullName evidence="8">Unnamed protein product</fullName>
    </submittedName>
</protein>
<evidence type="ECO:0000256" key="3">
    <source>
        <dbReference type="ARBA" id="ARBA00022777"/>
    </source>
</evidence>
<gene>
    <name evidence="8" type="ORF">Cboi02_000387000</name>
</gene>
<evidence type="ECO:0000256" key="2">
    <source>
        <dbReference type="ARBA" id="ARBA00022741"/>
    </source>
</evidence>
<evidence type="ECO:0000259" key="6">
    <source>
        <dbReference type="Pfam" id="PF12063"/>
    </source>
</evidence>
<evidence type="ECO:0000256" key="5">
    <source>
        <dbReference type="SAM" id="MobiDB-lite"/>
    </source>
</evidence>
<feature type="domain" description="Serine/threonine-protein kinase Atg1-like tMIT" evidence="6">
    <location>
        <begin position="8"/>
        <end position="166"/>
    </location>
</feature>
<evidence type="ECO:0000313" key="9">
    <source>
        <dbReference type="Proteomes" id="UP001165120"/>
    </source>
</evidence>
<dbReference type="Pfam" id="PF12063">
    <property type="entry name" value="ATG1-like_MIT1"/>
    <property type="match status" value="1"/>
</dbReference>
<reference evidence="8" key="1">
    <citation type="submission" date="2023-04" db="EMBL/GenBank/DDBJ databases">
        <title>Candida boidinii NBRC 10035.</title>
        <authorList>
            <person name="Ichikawa N."/>
            <person name="Sato H."/>
            <person name="Tonouchi N."/>
        </authorList>
    </citation>
    <scope>NUCLEOTIDE SEQUENCE</scope>
    <source>
        <strain evidence="8">NBRC 10035</strain>
    </source>
</reference>
<name>A0A9W6T0S4_CANBO</name>
<dbReference type="InterPro" id="IPR022708">
    <property type="entry name" value="Atg1-like_tMIT"/>
</dbReference>
<accession>A0A9W6T0S4</accession>
<evidence type="ECO:0000256" key="4">
    <source>
        <dbReference type="ARBA" id="ARBA00022840"/>
    </source>
</evidence>
<feature type="region of interest" description="Disordered" evidence="5">
    <location>
        <begin position="236"/>
        <end position="263"/>
    </location>
</feature>
<evidence type="ECO:0000313" key="8">
    <source>
        <dbReference type="EMBL" id="GME73029.1"/>
    </source>
</evidence>
<dbReference type="EMBL" id="BSXN01001431">
    <property type="protein sequence ID" value="GME73029.1"/>
    <property type="molecule type" value="Genomic_DNA"/>
</dbReference>
<evidence type="ECO:0000259" key="7">
    <source>
        <dbReference type="Pfam" id="PF21127"/>
    </source>
</evidence>
<feature type="compositionally biased region" description="Low complexity" evidence="5">
    <location>
        <begin position="236"/>
        <end position="249"/>
    </location>
</feature>
<comment type="caution">
    <text evidence="8">The sequence shown here is derived from an EMBL/GenBank/DDBJ whole genome shotgun (WGS) entry which is preliminary data.</text>
</comment>
<keyword evidence="2" id="KW-0547">Nucleotide-binding</keyword>
<keyword evidence="3" id="KW-0418">Kinase</keyword>
<sequence length="298" mass="33789">MFHIQEIIIKKLETLATTAHAISLFAEVKFSQLIPLPPSSPIGLANNTGSSSNRMLDNTNDYGYAQENNGYSNEAIMDDEDFEDGSSNLPPLMIVQIATEGVQLYVCTLTILARAMDIAKDWWSRNQSTRKAPKNLYELVEWTRTTYNECLEKTEYMQLRLDEANEKLKNDQISQEELINQQPIVAEKLIFDRALEMSKQAAYNELKNQDLIGCESNYATAIWMLESLIDIGITPTPNTNSTNSNNSDDSVQDDDTKSYSSSLDENDKKMVELFINSISKRLSILREKISNQHIITTH</sequence>
<dbReference type="InterPro" id="IPR048941">
    <property type="entry name" value="ATG1-like_MIT2"/>
</dbReference>
<keyword evidence="9" id="KW-1185">Reference proteome</keyword>
<dbReference type="Pfam" id="PF21127">
    <property type="entry name" value="ATG1-like_MIT2"/>
    <property type="match status" value="1"/>
</dbReference>
<proteinExistence type="predicted"/>
<dbReference type="AlphaFoldDB" id="A0A9W6T0S4"/>
<dbReference type="Proteomes" id="UP001165120">
    <property type="component" value="Unassembled WGS sequence"/>
</dbReference>
<organism evidence="8 9">
    <name type="scientific">Candida boidinii</name>
    <name type="common">Yeast</name>
    <dbReference type="NCBI Taxonomy" id="5477"/>
    <lineage>
        <taxon>Eukaryota</taxon>
        <taxon>Fungi</taxon>
        <taxon>Dikarya</taxon>
        <taxon>Ascomycota</taxon>
        <taxon>Saccharomycotina</taxon>
        <taxon>Pichiomycetes</taxon>
        <taxon>Pichiales</taxon>
        <taxon>Pichiaceae</taxon>
        <taxon>Ogataea</taxon>
        <taxon>Ogataea/Candida clade</taxon>
    </lineage>
</organism>